<evidence type="ECO:0000259" key="3">
    <source>
        <dbReference type="Pfam" id="PF13863"/>
    </source>
</evidence>
<dbReference type="Proteomes" id="UP000193920">
    <property type="component" value="Unassembled WGS sequence"/>
</dbReference>
<dbReference type="GO" id="GO:0005856">
    <property type="term" value="C:cytoskeleton"/>
    <property type="evidence" value="ECO:0007669"/>
    <property type="project" value="UniProtKB-ARBA"/>
</dbReference>
<dbReference type="PANTHER" id="PTHR21683">
    <property type="entry name" value="COILED-COIL DOMAIN-CONTAINING PROTEIN 42 LIKE-2-LIKE-RELATED"/>
    <property type="match status" value="1"/>
</dbReference>
<dbReference type="EMBL" id="MCOG01000304">
    <property type="protein sequence ID" value="ORY20055.1"/>
    <property type="molecule type" value="Genomic_DNA"/>
</dbReference>
<proteinExistence type="predicted"/>
<keyword evidence="1 2" id="KW-0175">Coiled coil</keyword>
<sequence length="313" mass="37359">MSTSNVQTDRNIAFDQEGYTQRQKDIINSCIRNEERKNQEENNEGVHTHEIKALVEGTSGIKNNKNDTFITQRGGKMYNILSLQGRQSLQSTLLLQKKNEMNIVQKELDEKRIEFAKRMKDCRGKQEELKLKQKQIRERVTKFEKFLKENDAKRYRANIKIQNERKIKEQKIRELNDLKELKKKILIKSQNIQNLLKYLQSVLNILPQNYLDVNEPHINDVIMRHTTLIETQKDLKDMAVYNQEEIENEQVRYTAERKNKNNMILVYNSQLDSLQKKYDMKKTNCAYLEQHIQEQNRLNKERVSINLINYEII</sequence>
<organism evidence="4 5">
    <name type="scientific">Neocallimastix californiae</name>
    <dbReference type="NCBI Taxonomy" id="1754190"/>
    <lineage>
        <taxon>Eukaryota</taxon>
        <taxon>Fungi</taxon>
        <taxon>Fungi incertae sedis</taxon>
        <taxon>Chytridiomycota</taxon>
        <taxon>Chytridiomycota incertae sedis</taxon>
        <taxon>Neocallimastigomycetes</taxon>
        <taxon>Neocallimastigales</taxon>
        <taxon>Neocallimastigaceae</taxon>
        <taxon>Neocallimastix</taxon>
    </lineage>
</organism>
<evidence type="ECO:0000256" key="1">
    <source>
        <dbReference type="ARBA" id="ARBA00023054"/>
    </source>
</evidence>
<dbReference type="PANTHER" id="PTHR21683:SF2">
    <property type="entry name" value="COILED-COIL DOMAIN-CONTAINING PROTEIN 42 LIKE-2-LIKE"/>
    <property type="match status" value="1"/>
</dbReference>
<name>A0A1Y2ADJ0_9FUNG</name>
<comment type="caution">
    <text evidence="4">The sequence shown here is derived from an EMBL/GenBank/DDBJ whole genome shotgun (WGS) entry which is preliminary data.</text>
</comment>
<gene>
    <name evidence="4" type="ORF">LY90DRAFT_517097</name>
</gene>
<accession>A0A1Y2ADJ0</accession>
<dbReference type="Pfam" id="PF13863">
    <property type="entry name" value="DUF4200"/>
    <property type="match status" value="1"/>
</dbReference>
<dbReference type="AlphaFoldDB" id="A0A1Y2ADJ0"/>
<evidence type="ECO:0000313" key="4">
    <source>
        <dbReference type="EMBL" id="ORY20055.1"/>
    </source>
</evidence>
<evidence type="ECO:0000313" key="5">
    <source>
        <dbReference type="Proteomes" id="UP000193920"/>
    </source>
</evidence>
<reference evidence="4 5" key="1">
    <citation type="submission" date="2016-08" db="EMBL/GenBank/DDBJ databases">
        <title>A Parts List for Fungal Cellulosomes Revealed by Comparative Genomics.</title>
        <authorList>
            <consortium name="DOE Joint Genome Institute"/>
            <person name="Haitjema C.H."/>
            <person name="Gilmore S.P."/>
            <person name="Henske J.K."/>
            <person name="Solomon K.V."/>
            <person name="De Groot R."/>
            <person name="Kuo A."/>
            <person name="Mondo S.J."/>
            <person name="Salamov A.A."/>
            <person name="Labutti K."/>
            <person name="Zhao Z."/>
            <person name="Chiniquy J."/>
            <person name="Barry K."/>
            <person name="Brewer H.M."/>
            <person name="Purvine S.O."/>
            <person name="Wright A.T."/>
            <person name="Boxma B."/>
            <person name="Van Alen T."/>
            <person name="Hackstein J.H."/>
            <person name="Baker S.E."/>
            <person name="Grigoriev I.V."/>
            <person name="O'Malley M.A."/>
        </authorList>
    </citation>
    <scope>NUCLEOTIDE SEQUENCE [LARGE SCALE GENOMIC DNA]</scope>
    <source>
        <strain evidence="4 5">G1</strain>
    </source>
</reference>
<dbReference type="InterPro" id="IPR051147">
    <property type="entry name" value="CFAP_domain-containing"/>
</dbReference>
<keyword evidence="5" id="KW-1185">Reference proteome</keyword>
<dbReference type="STRING" id="1754190.A0A1Y2ADJ0"/>
<dbReference type="OrthoDB" id="2134857at2759"/>
<dbReference type="InterPro" id="IPR025252">
    <property type="entry name" value="DUF4200"/>
</dbReference>
<evidence type="ECO:0000256" key="2">
    <source>
        <dbReference type="SAM" id="Coils"/>
    </source>
</evidence>
<feature type="coiled-coil region" evidence="2">
    <location>
        <begin position="158"/>
        <end position="188"/>
    </location>
</feature>
<protein>
    <recommendedName>
        <fullName evidence="3">DUF4200 domain-containing protein</fullName>
    </recommendedName>
</protein>
<feature type="domain" description="DUF4200" evidence="3">
    <location>
        <begin position="94"/>
        <end position="198"/>
    </location>
</feature>